<dbReference type="EMBL" id="CP007128">
    <property type="protein sequence ID" value="AHG88457.1"/>
    <property type="molecule type" value="Genomic_DNA"/>
</dbReference>
<evidence type="ECO:0008006" key="7">
    <source>
        <dbReference type="Google" id="ProtNLM"/>
    </source>
</evidence>
<dbReference type="InterPro" id="IPR051012">
    <property type="entry name" value="CellSynth/LPSAsmb/PSIAsmb"/>
</dbReference>
<organism evidence="5 6">
    <name type="scientific">Gemmatirosa kalamazoonensis</name>
    <dbReference type="NCBI Taxonomy" id="861299"/>
    <lineage>
        <taxon>Bacteria</taxon>
        <taxon>Pseudomonadati</taxon>
        <taxon>Gemmatimonadota</taxon>
        <taxon>Gemmatimonadia</taxon>
        <taxon>Gemmatimonadales</taxon>
        <taxon>Gemmatimonadaceae</taxon>
        <taxon>Gemmatirosa</taxon>
    </lineage>
</organism>
<dbReference type="SMART" id="SM00028">
    <property type="entry name" value="TPR"/>
    <property type="match status" value="6"/>
</dbReference>
<evidence type="ECO:0000313" key="6">
    <source>
        <dbReference type="Proteomes" id="UP000019151"/>
    </source>
</evidence>
<dbReference type="RefSeq" id="WP_025409993.1">
    <property type="nucleotide sequence ID" value="NZ_CP007128.1"/>
</dbReference>
<feature type="chain" id="PRO_5004794162" description="Tetratricopeptide repeat protein" evidence="4">
    <location>
        <begin position="25"/>
        <end position="657"/>
    </location>
</feature>
<proteinExistence type="predicted"/>
<evidence type="ECO:0000313" key="5">
    <source>
        <dbReference type="EMBL" id="AHG88457.1"/>
    </source>
</evidence>
<dbReference type="KEGG" id="gba:J421_0920"/>
<protein>
    <recommendedName>
        <fullName evidence="7">Tetratricopeptide repeat protein</fullName>
    </recommendedName>
</protein>
<dbReference type="Proteomes" id="UP000019151">
    <property type="component" value="Chromosome"/>
</dbReference>
<reference evidence="5 6" key="1">
    <citation type="journal article" date="2014" name="Genome Announc.">
        <title>Genome Sequence and Methylome of Soil Bacterium Gemmatirosa kalamazoonensis KBS708T, a Member of the Rarely Cultivated Gemmatimonadetes Phylum.</title>
        <authorList>
            <person name="Debruyn J.M."/>
            <person name="Radosevich M."/>
            <person name="Wommack K.E."/>
            <person name="Polson S.W."/>
            <person name="Hauser L.J."/>
            <person name="Fawaz M.N."/>
            <person name="Korlach J."/>
            <person name="Tsai Y.C."/>
        </authorList>
    </citation>
    <scope>NUCLEOTIDE SEQUENCE [LARGE SCALE GENOMIC DNA]</scope>
    <source>
        <strain evidence="5 6">KBS708</strain>
    </source>
</reference>
<keyword evidence="2 3" id="KW-0802">TPR repeat</keyword>
<dbReference type="HOGENOM" id="CLU_417244_0_0_0"/>
<keyword evidence="4" id="KW-0732">Signal</keyword>
<dbReference type="eggNOG" id="COG0457">
    <property type="taxonomic scope" value="Bacteria"/>
</dbReference>
<dbReference type="Pfam" id="PF13432">
    <property type="entry name" value="TPR_16"/>
    <property type="match status" value="2"/>
</dbReference>
<dbReference type="InterPro" id="IPR019734">
    <property type="entry name" value="TPR_rpt"/>
</dbReference>
<feature type="signal peptide" evidence="4">
    <location>
        <begin position="1"/>
        <end position="24"/>
    </location>
</feature>
<dbReference type="OrthoDB" id="5928393at2"/>
<dbReference type="SUPFAM" id="SSF48452">
    <property type="entry name" value="TPR-like"/>
    <property type="match status" value="2"/>
</dbReference>
<dbReference type="AlphaFoldDB" id="W0RDD8"/>
<evidence type="ECO:0000256" key="4">
    <source>
        <dbReference type="SAM" id="SignalP"/>
    </source>
</evidence>
<evidence type="ECO:0000256" key="2">
    <source>
        <dbReference type="ARBA" id="ARBA00022803"/>
    </source>
</evidence>
<dbReference type="PANTHER" id="PTHR45586">
    <property type="entry name" value="TPR REPEAT-CONTAINING PROTEIN PA4667"/>
    <property type="match status" value="1"/>
</dbReference>
<dbReference type="InParanoid" id="W0RDD8"/>
<evidence type="ECO:0000256" key="3">
    <source>
        <dbReference type="PROSITE-ProRule" id="PRU00339"/>
    </source>
</evidence>
<name>W0RDD8_9BACT</name>
<sequence>MSRWTRGIAVLGALGALGASGAFTACASRDPGVADMDQLLLADVAEVTEASVAAAADTADAALGRALLTAASTALRQWSGVRPYPRARLPFVYRLMGRDGDEGTLSYDVAREVAERDHVRWVLGLWLARGDQGWRVTARLTDVRLHREVAASESPTVQRAALVGALGDALDGVRRVLGGRGGAIDIGRAEAGPLPRVTTASLEALRSYDAGSRAWRAGDYARARDLWLRAVDLDSAFSMALGALGSYYFYNHERAPGERYYAAALAHSERLTDYERLRLRAQRAAYRGETDTAIALSGAIARRYPSAAAWYDYGTGLMRADRDEAALAALRQAVVLDSSLVNAWINIATTYKGMGRFDDAVRAYARADAVDSTVLYRGNVNTEYGGALVHLGRMAQAESAFRRMTESARVADRALALRSLGYLAVWDGRLDEAADAFRRAAEAAAQIPSPLGEGRSRLLLAGAYRLAGRLPEADSQITRVLALARDPTFEPVMLALIAYDCGRQGRSAAVDTVLALLRPRVNPANRADVAAAALAEATSQLERRRPDDALAALQRTGGFPFFVPPRMLAAAALEASGRPDSARAVLRDVIERRPFGSEGQDDALRAPLLLGDLLLQVGDTTGAARQYRAVLTQWRSAPRDFPDLAAARAKLAELTGR</sequence>
<dbReference type="PROSITE" id="PS50005">
    <property type="entry name" value="TPR"/>
    <property type="match status" value="1"/>
</dbReference>
<dbReference type="PROSITE" id="PS51257">
    <property type="entry name" value="PROKAR_LIPOPROTEIN"/>
    <property type="match status" value="1"/>
</dbReference>
<keyword evidence="1" id="KW-0677">Repeat</keyword>
<keyword evidence="6" id="KW-1185">Reference proteome</keyword>
<gene>
    <name evidence="5" type="ORF">J421_0920</name>
</gene>
<evidence type="ECO:0000256" key="1">
    <source>
        <dbReference type="ARBA" id="ARBA00022737"/>
    </source>
</evidence>
<dbReference type="PANTHER" id="PTHR45586:SF1">
    <property type="entry name" value="LIPOPOLYSACCHARIDE ASSEMBLY PROTEIN B"/>
    <property type="match status" value="1"/>
</dbReference>
<dbReference type="STRING" id="861299.J421_0920"/>
<dbReference type="InterPro" id="IPR011990">
    <property type="entry name" value="TPR-like_helical_dom_sf"/>
</dbReference>
<feature type="repeat" description="TPR" evidence="3">
    <location>
        <begin position="341"/>
        <end position="374"/>
    </location>
</feature>
<dbReference type="Gene3D" id="1.25.40.10">
    <property type="entry name" value="Tetratricopeptide repeat domain"/>
    <property type="match status" value="3"/>
</dbReference>
<accession>W0RDD8</accession>